<dbReference type="OrthoDB" id="1859224at2"/>
<evidence type="ECO:0000256" key="1">
    <source>
        <dbReference type="ARBA" id="ARBA00023015"/>
    </source>
</evidence>
<dbReference type="KEGG" id="lpil:LIP_2235"/>
<dbReference type="PANTHER" id="PTHR46797">
    <property type="entry name" value="HTH-TYPE TRANSCRIPTIONAL REGULATOR"/>
    <property type="match status" value="1"/>
</dbReference>
<dbReference type="GO" id="GO:0005829">
    <property type="term" value="C:cytosol"/>
    <property type="evidence" value="ECO:0007669"/>
    <property type="project" value="TreeGrafter"/>
</dbReference>
<dbReference type="InterPro" id="IPR050807">
    <property type="entry name" value="TransReg_Diox_bact_type"/>
</dbReference>
<dbReference type="EMBL" id="AP014924">
    <property type="protein sequence ID" value="BAS28076.1"/>
    <property type="molecule type" value="Genomic_DNA"/>
</dbReference>
<gene>
    <name evidence="5" type="ORF">LIP_2235</name>
</gene>
<protein>
    <submittedName>
        <fullName evidence="5">XRE family transcriptional regulator</fullName>
    </submittedName>
</protein>
<dbReference type="Gene3D" id="1.10.260.40">
    <property type="entry name" value="lambda repressor-like DNA-binding domains"/>
    <property type="match status" value="1"/>
</dbReference>
<reference evidence="6" key="2">
    <citation type="journal article" date="2016" name="Int. J. Syst. Evol. Microbiol.">
        <title>Complete genome sequence and cell structure of Limnochorda pilosa, a Gram-negative spore-former within the phylum Firmicutes.</title>
        <authorList>
            <person name="Watanabe M."/>
            <person name="Kojima H."/>
            <person name="Fukui M."/>
        </authorList>
    </citation>
    <scope>NUCLEOTIDE SEQUENCE [LARGE SCALE GENOMIC DNA]</scope>
    <source>
        <strain evidence="6">HC45</strain>
    </source>
</reference>
<proteinExistence type="predicted"/>
<keyword evidence="3" id="KW-0804">Transcription</keyword>
<dbReference type="CDD" id="cd00093">
    <property type="entry name" value="HTH_XRE"/>
    <property type="match status" value="1"/>
</dbReference>
<evidence type="ECO:0000256" key="3">
    <source>
        <dbReference type="ARBA" id="ARBA00023163"/>
    </source>
</evidence>
<dbReference type="SUPFAM" id="SSF47413">
    <property type="entry name" value="lambda repressor-like DNA-binding domains"/>
    <property type="match status" value="1"/>
</dbReference>
<dbReference type="PANTHER" id="PTHR46797:SF23">
    <property type="entry name" value="HTH-TYPE TRANSCRIPTIONAL REGULATOR SUTR"/>
    <property type="match status" value="1"/>
</dbReference>
<dbReference type="Proteomes" id="UP000065807">
    <property type="component" value="Chromosome"/>
</dbReference>
<feature type="domain" description="HTH cro/C1-type" evidence="4">
    <location>
        <begin position="15"/>
        <end position="68"/>
    </location>
</feature>
<keyword evidence="6" id="KW-1185">Reference proteome</keyword>
<evidence type="ECO:0000259" key="4">
    <source>
        <dbReference type="PROSITE" id="PS50943"/>
    </source>
</evidence>
<evidence type="ECO:0000313" key="5">
    <source>
        <dbReference type="EMBL" id="BAS28076.1"/>
    </source>
</evidence>
<name>A0A0K2SLS5_LIMPI</name>
<dbReference type="InterPro" id="IPR010982">
    <property type="entry name" value="Lambda_DNA-bd_dom_sf"/>
</dbReference>
<evidence type="ECO:0000256" key="2">
    <source>
        <dbReference type="ARBA" id="ARBA00023125"/>
    </source>
</evidence>
<organism evidence="5 6">
    <name type="scientific">Limnochorda pilosa</name>
    <dbReference type="NCBI Taxonomy" id="1555112"/>
    <lineage>
        <taxon>Bacteria</taxon>
        <taxon>Bacillati</taxon>
        <taxon>Bacillota</taxon>
        <taxon>Limnochordia</taxon>
        <taxon>Limnochordales</taxon>
        <taxon>Limnochordaceae</taxon>
        <taxon>Limnochorda</taxon>
    </lineage>
</organism>
<dbReference type="GO" id="GO:0003700">
    <property type="term" value="F:DNA-binding transcription factor activity"/>
    <property type="evidence" value="ECO:0007669"/>
    <property type="project" value="TreeGrafter"/>
</dbReference>
<keyword evidence="2" id="KW-0238">DNA-binding</keyword>
<dbReference type="Pfam" id="PF01381">
    <property type="entry name" value="HTH_3"/>
    <property type="match status" value="1"/>
</dbReference>
<dbReference type="PROSITE" id="PS50943">
    <property type="entry name" value="HTH_CROC1"/>
    <property type="match status" value="1"/>
</dbReference>
<accession>A0A0K2SLS5</accession>
<dbReference type="GO" id="GO:0003677">
    <property type="term" value="F:DNA binding"/>
    <property type="evidence" value="ECO:0007669"/>
    <property type="project" value="UniProtKB-KW"/>
</dbReference>
<keyword evidence="1" id="KW-0805">Transcription regulation</keyword>
<dbReference type="InterPro" id="IPR001387">
    <property type="entry name" value="Cro/C1-type_HTH"/>
</dbReference>
<dbReference type="SMART" id="SM00530">
    <property type="entry name" value="HTH_XRE"/>
    <property type="match status" value="1"/>
</dbReference>
<dbReference type="AlphaFoldDB" id="A0A0K2SLS5"/>
<sequence length="133" mass="14779">MASVREARQIIGANIKQLRRVRGLTQAELARAVGLHKQQIYRVERGQSGKLETYDAIARALEVTFTDLLVPPQDLSATVSRDVADIEAEKFLQRLAGNEGARQLLEAAPHLTPSQLRALLAVAREFLRLVEPE</sequence>
<evidence type="ECO:0000313" key="6">
    <source>
        <dbReference type="Proteomes" id="UP000065807"/>
    </source>
</evidence>
<reference evidence="6" key="1">
    <citation type="submission" date="2015-07" db="EMBL/GenBank/DDBJ databases">
        <title>Complete genome sequence and phylogenetic analysis of Limnochorda pilosa.</title>
        <authorList>
            <person name="Watanabe M."/>
            <person name="Kojima H."/>
            <person name="Fukui M."/>
        </authorList>
    </citation>
    <scope>NUCLEOTIDE SEQUENCE [LARGE SCALE GENOMIC DNA]</scope>
    <source>
        <strain evidence="6">HC45</strain>
    </source>
</reference>